<organism evidence="2 3">
    <name type="scientific">Scomber scombrus</name>
    <name type="common">Atlantic mackerel</name>
    <name type="synonym">Scomber vernalis</name>
    <dbReference type="NCBI Taxonomy" id="13677"/>
    <lineage>
        <taxon>Eukaryota</taxon>
        <taxon>Metazoa</taxon>
        <taxon>Chordata</taxon>
        <taxon>Craniata</taxon>
        <taxon>Vertebrata</taxon>
        <taxon>Euteleostomi</taxon>
        <taxon>Actinopterygii</taxon>
        <taxon>Neopterygii</taxon>
        <taxon>Teleostei</taxon>
        <taxon>Neoteleostei</taxon>
        <taxon>Acanthomorphata</taxon>
        <taxon>Pelagiaria</taxon>
        <taxon>Scombriformes</taxon>
        <taxon>Scombridae</taxon>
        <taxon>Scomber</taxon>
    </lineage>
</organism>
<dbReference type="Proteomes" id="UP001314229">
    <property type="component" value="Unassembled WGS sequence"/>
</dbReference>
<feature type="region of interest" description="Disordered" evidence="1">
    <location>
        <begin position="142"/>
        <end position="171"/>
    </location>
</feature>
<dbReference type="InterPro" id="IPR043549">
    <property type="entry name" value="C2C4C/C2C4D"/>
</dbReference>
<proteinExistence type="predicted"/>
<dbReference type="PANTHER" id="PTHR46291:SF4">
    <property type="entry name" value="C2 CALCIUM-DEPENDENT DOMAIN-CONTAINING PROTEIN 4C-LIKE"/>
    <property type="match status" value="1"/>
</dbReference>
<dbReference type="AlphaFoldDB" id="A0AAV1QJD3"/>
<keyword evidence="3" id="KW-1185">Reference proteome</keyword>
<evidence type="ECO:0000313" key="2">
    <source>
        <dbReference type="EMBL" id="CAK6983087.1"/>
    </source>
</evidence>
<gene>
    <name evidence="2" type="ORF">FSCOSCO3_A006321</name>
</gene>
<sequence>MSAVKSGAGLRSLLLTPDRIPRFIIPSPSSRLFPSPRLHRGSADRNRLLSEPDDDSPSGSPETRLSPAASPRYPSRFLLRLAPRVRAPVENADTDLTTRAAMSLPHVGKVTTCYGFRAVLAASPCTRRRESLFHQNKPVTVTVTEPDQQDSDLPDPADPLPPGSGARRSRIPRAVKALGVQMMKELKKPAATLKALSPAKRRTDTC</sequence>
<reference evidence="2 3" key="1">
    <citation type="submission" date="2024-01" db="EMBL/GenBank/DDBJ databases">
        <authorList>
            <person name="Alioto T."/>
            <person name="Alioto T."/>
            <person name="Gomez Garrido J."/>
        </authorList>
    </citation>
    <scope>NUCLEOTIDE SEQUENCE [LARGE SCALE GENOMIC DNA]</scope>
</reference>
<accession>A0AAV1QJD3</accession>
<dbReference type="EMBL" id="CAWUFR010001189">
    <property type="protein sequence ID" value="CAK6983087.1"/>
    <property type="molecule type" value="Genomic_DNA"/>
</dbReference>
<comment type="caution">
    <text evidence="2">The sequence shown here is derived from an EMBL/GenBank/DDBJ whole genome shotgun (WGS) entry which is preliminary data.</text>
</comment>
<name>A0AAV1QJD3_SCOSC</name>
<dbReference type="PANTHER" id="PTHR46291">
    <property type="entry name" value="C2 DOMAIN-CONTAINING PROTEIN"/>
    <property type="match status" value="1"/>
</dbReference>
<feature type="compositionally biased region" description="Basic and acidic residues" evidence="1">
    <location>
        <begin position="41"/>
        <end position="50"/>
    </location>
</feature>
<feature type="region of interest" description="Disordered" evidence="1">
    <location>
        <begin position="28"/>
        <end position="71"/>
    </location>
</feature>
<protein>
    <submittedName>
        <fullName evidence="2">C2 calcium-dependent domain-containing protein 4C-like</fullName>
    </submittedName>
</protein>
<evidence type="ECO:0000313" key="3">
    <source>
        <dbReference type="Proteomes" id="UP001314229"/>
    </source>
</evidence>
<evidence type="ECO:0000256" key="1">
    <source>
        <dbReference type="SAM" id="MobiDB-lite"/>
    </source>
</evidence>